<accession>A0A2I0V977</accession>
<gene>
    <name evidence="1" type="ORF">MA16_Dca028771</name>
</gene>
<sequence length="100" mass="11182">MADPELEWGLVFDVDGNLNILRSSFFDVGFEDDATVGDYLDRVVPTLASVIDRQLPNYNWSLDSQPFPPSSPPSTFPWLKAVEVVTVLMASLGVLKTFFR</sequence>
<dbReference type="EMBL" id="KZ505286">
    <property type="protein sequence ID" value="PKU59956.1"/>
    <property type="molecule type" value="Genomic_DNA"/>
</dbReference>
<protein>
    <submittedName>
        <fullName evidence="1">Uncharacterized protein</fullName>
    </submittedName>
</protein>
<evidence type="ECO:0000313" key="1">
    <source>
        <dbReference type="EMBL" id="PKU59956.1"/>
    </source>
</evidence>
<dbReference type="Proteomes" id="UP000233837">
    <property type="component" value="Unassembled WGS sequence"/>
</dbReference>
<reference evidence="1 2" key="2">
    <citation type="journal article" date="2017" name="Nature">
        <title>The Apostasia genome and the evolution of orchids.</title>
        <authorList>
            <person name="Zhang G.Q."/>
            <person name="Liu K.W."/>
            <person name="Li Z."/>
            <person name="Lohaus R."/>
            <person name="Hsiao Y.Y."/>
            <person name="Niu S.C."/>
            <person name="Wang J.Y."/>
            <person name="Lin Y.C."/>
            <person name="Xu Q."/>
            <person name="Chen L.J."/>
            <person name="Yoshida K."/>
            <person name="Fujiwara S."/>
            <person name="Wang Z.W."/>
            <person name="Zhang Y.Q."/>
            <person name="Mitsuda N."/>
            <person name="Wang M."/>
            <person name="Liu G.H."/>
            <person name="Pecoraro L."/>
            <person name="Huang H.X."/>
            <person name="Xiao X.J."/>
            <person name="Lin M."/>
            <person name="Wu X.Y."/>
            <person name="Wu W.L."/>
            <person name="Chen Y.Y."/>
            <person name="Chang S.B."/>
            <person name="Sakamoto S."/>
            <person name="Ohme-Takagi M."/>
            <person name="Yagi M."/>
            <person name="Zeng S.J."/>
            <person name="Shen C.Y."/>
            <person name="Yeh C.M."/>
            <person name="Luo Y.B."/>
            <person name="Tsai W.C."/>
            <person name="Van de Peer Y."/>
            <person name="Liu Z.J."/>
        </authorList>
    </citation>
    <scope>NUCLEOTIDE SEQUENCE [LARGE SCALE GENOMIC DNA]</scope>
    <source>
        <tissue evidence="1">The whole plant</tissue>
    </source>
</reference>
<organism evidence="1 2">
    <name type="scientific">Dendrobium catenatum</name>
    <dbReference type="NCBI Taxonomy" id="906689"/>
    <lineage>
        <taxon>Eukaryota</taxon>
        <taxon>Viridiplantae</taxon>
        <taxon>Streptophyta</taxon>
        <taxon>Embryophyta</taxon>
        <taxon>Tracheophyta</taxon>
        <taxon>Spermatophyta</taxon>
        <taxon>Magnoliopsida</taxon>
        <taxon>Liliopsida</taxon>
        <taxon>Asparagales</taxon>
        <taxon>Orchidaceae</taxon>
        <taxon>Epidendroideae</taxon>
        <taxon>Malaxideae</taxon>
        <taxon>Dendrobiinae</taxon>
        <taxon>Dendrobium</taxon>
    </lineage>
</organism>
<keyword evidence="2" id="KW-1185">Reference proteome</keyword>
<proteinExistence type="predicted"/>
<reference evidence="1 2" key="1">
    <citation type="journal article" date="2016" name="Sci. Rep.">
        <title>The Dendrobium catenatum Lindl. genome sequence provides insights into polysaccharide synthase, floral development and adaptive evolution.</title>
        <authorList>
            <person name="Zhang G.Q."/>
            <person name="Xu Q."/>
            <person name="Bian C."/>
            <person name="Tsai W.C."/>
            <person name="Yeh C.M."/>
            <person name="Liu K.W."/>
            <person name="Yoshida K."/>
            <person name="Zhang L.S."/>
            <person name="Chang S.B."/>
            <person name="Chen F."/>
            <person name="Shi Y."/>
            <person name="Su Y.Y."/>
            <person name="Zhang Y.Q."/>
            <person name="Chen L.J."/>
            <person name="Yin Y."/>
            <person name="Lin M."/>
            <person name="Huang H."/>
            <person name="Deng H."/>
            <person name="Wang Z.W."/>
            <person name="Zhu S.L."/>
            <person name="Zhao X."/>
            <person name="Deng C."/>
            <person name="Niu S.C."/>
            <person name="Huang J."/>
            <person name="Wang M."/>
            <person name="Liu G.H."/>
            <person name="Yang H.J."/>
            <person name="Xiao X.J."/>
            <person name="Hsiao Y.Y."/>
            <person name="Wu W.L."/>
            <person name="Chen Y.Y."/>
            <person name="Mitsuda N."/>
            <person name="Ohme-Takagi M."/>
            <person name="Luo Y.B."/>
            <person name="Van de Peer Y."/>
            <person name="Liu Z.J."/>
        </authorList>
    </citation>
    <scope>NUCLEOTIDE SEQUENCE [LARGE SCALE GENOMIC DNA]</scope>
    <source>
        <tissue evidence="1">The whole plant</tissue>
    </source>
</reference>
<dbReference type="AlphaFoldDB" id="A0A2I0V977"/>
<evidence type="ECO:0000313" key="2">
    <source>
        <dbReference type="Proteomes" id="UP000233837"/>
    </source>
</evidence>
<name>A0A2I0V977_9ASPA</name>